<dbReference type="FunFam" id="3.30.70.100:FF:000001">
    <property type="entry name" value="ATPase copper transporting beta"/>
    <property type="match status" value="1"/>
</dbReference>
<dbReference type="EMBL" id="OAOQ01000026">
    <property type="protein sequence ID" value="SNX74755.1"/>
    <property type="molecule type" value="Genomic_DNA"/>
</dbReference>
<dbReference type="OrthoDB" id="9799649at2"/>
<name>A0A285D4Y2_9RHOB</name>
<dbReference type="Pfam" id="PF00403">
    <property type="entry name" value="HMA"/>
    <property type="match status" value="1"/>
</dbReference>
<dbReference type="InterPro" id="IPR036163">
    <property type="entry name" value="HMA_dom_sf"/>
</dbReference>
<dbReference type="CDD" id="cd00371">
    <property type="entry name" value="HMA"/>
    <property type="match status" value="1"/>
</dbReference>
<keyword evidence="4" id="KW-1185">Reference proteome</keyword>
<proteinExistence type="predicted"/>
<protein>
    <submittedName>
        <fullName evidence="3">Copper chaperone CopZ</fullName>
    </submittedName>
</protein>
<evidence type="ECO:0000313" key="4">
    <source>
        <dbReference type="Proteomes" id="UP000219467"/>
    </source>
</evidence>
<keyword evidence="1" id="KW-0479">Metal-binding</keyword>
<dbReference type="SUPFAM" id="SSF55008">
    <property type="entry name" value="HMA, heavy metal-associated domain"/>
    <property type="match status" value="1"/>
</dbReference>
<evidence type="ECO:0000259" key="2">
    <source>
        <dbReference type="PROSITE" id="PS50846"/>
    </source>
</evidence>
<evidence type="ECO:0000313" key="3">
    <source>
        <dbReference type="EMBL" id="SNX74755.1"/>
    </source>
</evidence>
<dbReference type="Proteomes" id="UP000219467">
    <property type="component" value="Unassembled WGS sequence"/>
</dbReference>
<dbReference type="InterPro" id="IPR006121">
    <property type="entry name" value="HMA_dom"/>
</dbReference>
<dbReference type="GO" id="GO:0046872">
    <property type="term" value="F:metal ion binding"/>
    <property type="evidence" value="ECO:0007669"/>
    <property type="project" value="UniProtKB-KW"/>
</dbReference>
<feature type="domain" description="HMA" evidence="2">
    <location>
        <begin position="8"/>
        <end position="74"/>
    </location>
</feature>
<reference evidence="4" key="1">
    <citation type="submission" date="2017-08" db="EMBL/GenBank/DDBJ databases">
        <authorList>
            <person name="Varghese N."/>
            <person name="Submissions S."/>
        </authorList>
    </citation>
    <scope>NUCLEOTIDE SEQUENCE [LARGE SCALE GENOMIC DNA]</scope>
    <source>
        <strain evidence="4">JA234</strain>
    </source>
</reference>
<dbReference type="PROSITE" id="PS50846">
    <property type="entry name" value="HMA_2"/>
    <property type="match status" value="1"/>
</dbReference>
<dbReference type="AlphaFoldDB" id="A0A285D4Y2"/>
<dbReference type="Gene3D" id="3.30.70.100">
    <property type="match status" value="1"/>
</dbReference>
<gene>
    <name evidence="3" type="ORF">SAMN05878503_12621</name>
</gene>
<evidence type="ECO:0000256" key="1">
    <source>
        <dbReference type="ARBA" id="ARBA00022723"/>
    </source>
</evidence>
<sequence>MAEARNETACDWTVRGMDCGSCATKIKDAVSRLPGVSGVEVAIMSERLRLTLDEAQTGRDRIESAVRALGYEIAPRAASARKDFVLPATPTAG</sequence>
<organism evidence="3 4">
    <name type="scientific">Cereibacter ovatus</name>
    <dbReference type="NCBI Taxonomy" id="439529"/>
    <lineage>
        <taxon>Bacteria</taxon>
        <taxon>Pseudomonadati</taxon>
        <taxon>Pseudomonadota</taxon>
        <taxon>Alphaproteobacteria</taxon>
        <taxon>Rhodobacterales</taxon>
        <taxon>Paracoccaceae</taxon>
        <taxon>Cereibacter</taxon>
    </lineage>
</organism>
<accession>A0A285D4Y2</accession>
<dbReference type="RefSeq" id="WP_097031817.1">
    <property type="nucleotide sequence ID" value="NZ_OAOQ01000026.1"/>
</dbReference>